<sequence length="76" mass="8159">MLGTRTAFLGTVRHWRTMYRPELNPVAPGNSNGRSAPRGAVRPDGCPPGNIVPGGEIRFTLKLCSFLSGSDVATYL</sequence>
<evidence type="ECO:0000256" key="1">
    <source>
        <dbReference type="SAM" id="MobiDB-lite"/>
    </source>
</evidence>
<reference evidence="3" key="1">
    <citation type="journal article" date="2019" name="Int. J. Syst. Evol. Microbiol.">
        <title>The Global Catalogue of Microorganisms (GCM) 10K type strain sequencing project: providing services to taxonomists for standard genome sequencing and annotation.</title>
        <authorList>
            <consortium name="The Broad Institute Genomics Platform"/>
            <consortium name="The Broad Institute Genome Sequencing Center for Infectious Disease"/>
            <person name="Wu L."/>
            <person name="Ma J."/>
        </authorList>
    </citation>
    <scope>NUCLEOTIDE SEQUENCE [LARGE SCALE GENOMIC DNA]</scope>
    <source>
        <strain evidence="3">JCM 18958</strain>
    </source>
</reference>
<name>A0ABP8WW36_9MICC</name>
<evidence type="ECO:0000313" key="3">
    <source>
        <dbReference type="Proteomes" id="UP001501446"/>
    </source>
</evidence>
<proteinExistence type="predicted"/>
<dbReference type="EMBL" id="BAABLN010000010">
    <property type="protein sequence ID" value="GAA4695054.1"/>
    <property type="molecule type" value="Genomic_DNA"/>
</dbReference>
<keyword evidence="3" id="KW-1185">Reference proteome</keyword>
<protein>
    <submittedName>
        <fullName evidence="2">Uncharacterized protein</fullName>
    </submittedName>
</protein>
<accession>A0ABP8WW36</accession>
<evidence type="ECO:0000313" key="2">
    <source>
        <dbReference type="EMBL" id="GAA4695054.1"/>
    </source>
</evidence>
<dbReference type="Proteomes" id="UP001501446">
    <property type="component" value="Unassembled WGS sequence"/>
</dbReference>
<organism evidence="2 3">
    <name type="scientific">Kocuria gwangalliensis</name>
    <dbReference type="NCBI Taxonomy" id="501592"/>
    <lineage>
        <taxon>Bacteria</taxon>
        <taxon>Bacillati</taxon>
        <taxon>Actinomycetota</taxon>
        <taxon>Actinomycetes</taxon>
        <taxon>Micrococcales</taxon>
        <taxon>Micrococcaceae</taxon>
        <taxon>Kocuria</taxon>
    </lineage>
</organism>
<gene>
    <name evidence="2" type="ORF">GCM10025781_10840</name>
</gene>
<comment type="caution">
    <text evidence="2">The sequence shown here is derived from an EMBL/GenBank/DDBJ whole genome shotgun (WGS) entry which is preliminary data.</text>
</comment>
<feature type="region of interest" description="Disordered" evidence="1">
    <location>
        <begin position="23"/>
        <end position="47"/>
    </location>
</feature>